<evidence type="ECO:0000313" key="14">
    <source>
        <dbReference type="EMBL" id="KAL1122924.1"/>
    </source>
</evidence>
<dbReference type="PANTHER" id="PTHR19308">
    <property type="entry name" value="PHOSPHATIDYLCHOLINE TRANSFER PROTEIN"/>
    <property type="match status" value="1"/>
</dbReference>
<dbReference type="GO" id="GO:0005829">
    <property type="term" value="C:cytosol"/>
    <property type="evidence" value="ECO:0007669"/>
    <property type="project" value="UniProtKB-ARBA"/>
</dbReference>
<evidence type="ECO:0000256" key="6">
    <source>
        <dbReference type="ARBA" id="ARBA00023055"/>
    </source>
</evidence>
<dbReference type="Proteomes" id="UP001558652">
    <property type="component" value="Unassembled WGS sequence"/>
</dbReference>
<evidence type="ECO:0000256" key="2">
    <source>
        <dbReference type="ARBA" id="ARBA00022448"/>
    </source>
</evidence>
<comment type="caution">
    <text evidence="14">The sequence shown here is derived from an EMBL/GenBank/DDBJ whole genome shotgun (WGS) entry which is preliminary data.</text>
</comment>
<comment type="subcellular location">
    <subcellularLocation>
        <location evidence="1">Cytoplasm</location>
    </subcellularLocation>
</comment>
<keyword evidence="3" id="KW-0963">Cytoplasm</keyword>
<dbReference type="InterPro" id="IPR002913">
    <property type="entry name" value="START_lipid-bd_dom"/>
</dbReference>
<keyword evidence="15" id="KW-1185">Reference proteome</keyword>
<dbReference type="SUPFAM" id="SSF55961">
    <property type="entry name" value="Bet v1-like"/>
    <property type="match status" value="1"/>
</dbReference>
<dbReference type="FunFam" id="3.30.530.20:FF:000017">
    <property type="entry name" value="Phosphatidylcholine transfer protein, putative"/>
    <property type="match status" value="1"/>
</dbReference>
<keyword evidence="6" id="KW-0445">Lipid transport</keyword>
<dbReference type="GO" id="GO:0006869">
    <property type="term" value="P:lipid transport"/>
    <property type="evidence" value="ECO:0007669"/>
    <property type="project" value="UniProtKB-KW"/>
</dbReference>
<keyword evidence="2" id="KW-0813">Transport</keyword>
<feature type="signal peptide" evidence="12">
    <location>
        <begin position="1"/>
        <end position="27"/>
    </location>
</feature>
<dbReference type="AlphaFoldDB" id="A0ABD0YUP6"/>
<evidence type="ECO:0000256" key="9">
    <source>
        <dbReference type="ARBA" id="ARBA00069061"/>
    </source>
</evidence>
<organism evidence="14 15">
    <name type="scientific">Ranatra chinensis</name>
    <dbReference type="NCBI Taxonomy" id="642074"/>
    <lineage>
        <taxon>Eukaryota</taxon>
        <taxon>Metazoa</taxon>
        <taxon>Ecdysozoa</taxon>
        <taxon>Arthropoda</taxon>
        <taxon>Hexapoda</taxon>
        <taxon>Insecta</taxon>
        <taxon>Pterygota</taxon>
        <taxon>Neoptera</taxon>
        <taxon>Paraneoptera</taxon>
        <taxon>Hemiptera</taxon>
        <taxon>Heteroptera</taxon>
        <taxon>Panheteroptera</taxon>
        <taxon>Nepomorpha</taxon>
        <taxon>Nepidae</taxon>
        <taxon>Ranatrinae</taxon>
        <taxon>Ranatra</taxon>
    </lineage>
</organism>
<dbReference type="InterPro" id="IPR051213">
    <property type="entry name" value="START_lipid_transfer"/>
</dbReference>
<feature type="domain" description="START" evidence="13">
    <location>
        <begin position="163"/>
        <end position="304"/>
    </location>
</feature>
<gene>
    <name evidence="14" type="ORF">AAG570_003249</name>
</gene>
<evidence type="ECO:0000313" key="15">
    <source>
        <dbReference type="Proteomes" id="UP001558652"/>
    </source>
</evidence>
<sequence length="360" mass="41933">MYPGEGERVRRRLWLLVLAARIPAVLKKDCPSIANNCIAQLEFVVAHRIRRAQQMFSHYSRMWGDVRLRQIINRITRQFMKRGKEFMIGAAYLSMFKWDSERIPDEEFEKYKDELEICKRLRSVLKGTKSAKGKDEKANPDCKCPSCGCCWDTFIDEEDLSVWKMEEPSHKGSGLYCYKVFGHYDDVTADDFLSVFLDVEHRKEWDAHVVSLYVVDSEQDTNSDLIYWETKWPVMYSNRDYVFIRRYQIDVERKQMTVLNKSTEHADIPQYHNKTRIQEYWSHMVIRPLVDFDKPGIEFSLTYFDNPGAALPTAITLWISATGEIFISSCSIIISSVPSLLSAVKSLSIGSRKLNATLDR</sequence>
<evidence type="ECO:0000256" key="10">
    <source>
        <dbReference type="ARBA" id="ARBA00077188"/>
    </source>
</evidence>
<proteinExistence type="predicted"/>
<accession>A0ABD0YUP6</accession>
<evidence type="ECO:0000256" key="12">
    <source>
        <dbReference type="SAM" id="SignalP"/>
    </source>
</evidence>
<protein>
    <recommendedName>
        <fullName evidence="9">Phosphatidylcholine transfer protein</fullName>
    </recommendedName>
    <alternativeName>
        <fullName evidence="11">START domain-containing protein 2</fullName>
    </alternativeName>
    <alternativeName>
        <fullName evidence="10">StAR-related lipid transfer protein 2</fullName>
    </alternativeName>
</protein>
<feature type="chain" id="PRO_5044781257" description="Phosphatidylcholine transfer protein" evidence="12">
    <location>
        <begin position="28"/>
        <end position="360"/>
    </location>
</feature>
<keyword evidence="12" id="KW-0732">Signal</keyword>
<evidence type="ECO:0000256" key="11">
    <source>
        <dbReference type="ARBA" id="ARBA00079049"/>
    </source>
</evidence>
<evidence type="ECO:0000256" key="1">
    <source>
        <dbReference type="ARBA" id="ARBA00004496"/>
    </source>
</evidence>
<name>A0ABD0YUP6_9HEMI</name>
<evidence type="ECO:0000256" key="3">
    <source>
        <dbReference type="ARBA" id="ARBA00022490"/>
    </source>
</evidence>
<keyword evidence="4" id="KW-0597">Phosphoprotein</keyword>
<evidence type="ECO:0000256" key="8">
    <source>
        <dbReference type="ARBA" id="ARBA00063535"/>
    </source>
</evidence>
<evidence type="ECO:0000256" key="4">
    <source>
        <dbReference type="ARBA" id="ARBA00022553"/>
    </source>
</evidence>
<evidence type="ECO:0000256" key="5">
    <source>
        <dbReference type="ARBA" id="ARBA00022990"/>
    </source>
</evidence>
<dbReference type="InterPro" id="IPR023393">
    <property type="entry name" value="START-like_dom_sf"/>
</dbReference>
<dbReference type="Gene3D" id="3.30.530.20">
    <property type="match status" value="1"/>
</dbReference>
<dbReference type="EMBL" id="JBFDAA010000013">
    <property type="protein sequence ID" value="KAL1122924.1"/>
    <property type="molecule type" value="Genomic_DNA"/>
</dbReference>
<reference evidence="14 15" key="1">
    <citation type="submission" date="2024-07" db="EMBL/GenBank/DDBJ databases">
        <title>Chromosome-level genome assembly of the water stick insect Ranatra chinensis (Heteroptera: Nepidae).</title>
        <authorList>
            <person name="Liu X."/>
        </authorList>
    </citation>
    <scope>NUCLEOTIDE SEQUENCE [LARGE SCALE GENOMIC DNA]</scope>
    <source>
        <strain evidence="14">Cailab_2021Rc</strain>
        <tissue evidence="14">Muscle</tissue>
    </source>
</reference>
<keyword evidence="7" id="KW-0446">Lipid-binding</keyword>
<dbReference type="PROSITE" id="PS50848">
    <property type="entry name" value="START"/>
    <property type="match status" value="1"/>
</dbReference>
<dbReference type="Pfam" id="PF01852">
    <property type="entry name" value="START"/>
    <property type="match status" value="1"/>
</dbReference>
<dbReference type="GO" id="GO:0008289">
    <property type="term" value="F:lipid binding"/>
    <property type="evidence" value="ECO:0007669"/>
    <property type="project" value="UniProtKB-KW"/>
</dbReference>
<comment type="subunit">
    <text evidence="8">Interacts with ACOT13/THEM2.</text>
</comment>
<evidence type="ECO:0000259" key="13">
    <source>
        <dbReference type="PROSITE" id="PS50848"/>
    </source>
</evidence>
<keyword evidence="5" id="KW-0007">Acetylation</keyword>
<dbReference type="PANTHER" id="PTHR19308:SF8">
    <property type="entry name" value="STAR-RELATED LIPID TRANSFER PROTEIN 7, MITOCHONDRIAL"/>
    <property type="match status" value="1"/>
</dbReference>
<evidence type="ECO:0000256" key="7">
    <source>
        <dbReference type="ARBA" id="ARBA00023121"/>
    </source>
</evidence>